<dbReference type="SMART" id="SM00344">
    <property type="entry name" value="HTH_ASNC"/>
    <property type="match status" value="1"/>
</dbReference>
<dbReference type="InterPro" id="IPR019887">
    <property type="entry name" value="Tscrpt_reg_AsnC/Lrp_C"/>
</dbReference>
<protein>
    <submittedName>
        <fullName evidence="5">Lrp/AsnC family transcriptional regulator</fullName>
    </submittedName>
</protein>
<dbReference type="Proteomes" id="UP001595443">
    <property type="component" value="Unassembled WGS sequence"/>
</dbReference>
<dbReference type="SUPFAM" id="SSF54909">
    <property type="entry name" value="Dimeric alpha+beta barrel"/>
    <property type="match status" value="1"/>
</dbReference>
<dbReference type="InterPro" id="IPR036390">
    <property type="entry name" value="WH_DNA-bd_sf"/>
</dbReference>
<dbReference type="SUPFAM" id="SSF46785">
    <property type="entry name" value="Winged helix' DNA-binding domain"/>
    <property type="match status" value="1"/>
</dbReference>
<evidence type="ECO:0000313" key="5">
    <source>
        <dbReference type="EMBL" id="MFC2969429.1"/>
    </source>
</evidence>
<dbReference type="PROSITE" id="PS00519">
    <property type="entry name" value="HTH_ASNC_1"/>
    <property type="match status" value="1"/>
</dbReference>
<dbReference type="PANTHER" id="PTHR30154">
    <property type="entry name" value="LEUCINE-RESPONSIVE REGULATORY PROTEIN"/>
    <property type="match status" value="1"/>
</dbReference>
<evidence type="ECO:0000256" key="3">
    <source>
        <dbReference type="ARBA" id="ARBA00023163"/>
    </source>
</evidence>
<dbReference type="InterPro" id="IPR011008">
    <property type="entry name" value="Dimeric_a/b-barrel"/>
</dbReference>
<keyword evidence="2" id="KW-0238">DNA-binding</keyword>
<dbReference type="InterPro" id="IPR019885">
    <property type="entry name" value="Tscrpt_reg_HTH_AsnC-type_CS"/>
</dbReference>
<dbReference type="Gene3D" id="1.10.10.10">
    <property type="entry name" value="Winged helix-like DNA-binding domain superfamily/Winged helix DNA-binding domain"/>
    <property type="match status" value="1"/>
</dbReference>
<dbReference type="InterPro" id="IPR019888">
    <property type="entry name" value="Tscrpt_reg_AsnC-like"/>
</dbReference>
<dbReference type="InterPro" id="IPR011991">
    <property type="entry name" value="ArsR-like_HTH"/>
</dbReference>
<accession>A0ABV7AJ56</accession>
<dbReference type="EMBL" id="JBHRSK010000013">
    <property type="protein sequence ID" value="MFC2969429.1"/>
    <property type="molecule type" value="Genomic_DNA"/>
</dbReference>
<comment type="caution">
    <text evidence="5">The sequence shown here is derived from an EMBL/GenBank/DDBJ whole genome shotgun (WGS) entry which is preliminary data.</text>
</comment>
<dbReference type="Pfam" id="PF13412">
    <property type="entry name" value="HTH_24"/>
    <property type="match status" value="1"/>
</dbReference>
<dbReference type="Pfam" id="PF01037">
    <property type="entry name" value="AsnC_trans_reg"/>
    <property type="match status" value="1"/>
</dbReference>
<feature type="domain" description="HTH asnC-type" evidence="4">
    <location>
        <begin position="6"/>
        <end position="67"/>
    </location>
</feature>
<evidence type="ECO:0000256" key="1">
    <source>
        <dbReference type="ARBA" id="ARBA00023015"/>
    </source>
</evidence>
<dbReference type="PANTHER" id="PTHR30154:SF34">
    <property type="entry name" value="TRANSCRIPTIONAL REGULATOR AZLB"/>
    <property type="match status" value="1"/>
</dbReference>
<name>A0ABV7AJ56_9RHOB</name>
<dbReference type="Gene3D" id="3.30.70.920">
    <property type="match status" value="1"/>
</dbReference>
<dbReference type="InterPro" id="IPR000485">
    <property type="entry name" value="AsnC-type_HTH_dom"/>
</dbReference>
<dbReference type="CDD" id="cd00090">
    <property type="entry name" value="HTH_ARSR"/>
    <property type="match status" value="1"/>
</dbReference>
<dbReference type="RefSeq" id="WP_377834139.1">
    <property type="nucleotide sequence ID" value="NZ_JBHRSK010000013.1"/>
</dbReference>
<keyword evidence="1" id="KW-0805">Transcription regulation</keyword>
<sequence length="156" mass="17633">MTGFELTDQDRRILALLQRDGRISNQDLAERTAMSTSACWRRVKALEEAGIIARYVALVDARRAGMAFHAIVLVKLSRHSRDHVVNFIAEVQRREEVLDCFATTGESDYHLRVLCPDLDAYNDFLDNFLFGLPGVANVHTNMVLKQIKHETAVSFG</sequence>
<keyword evidence="3" id="KW-0804">Transcription</keyword>
<gene>
    <name evidence="5" type="ORF">ACFOES_15110</name>
</gene>
<dbReference type="InterPro" id="IPR036388">
    <property type="entry name" value="WH-like_DNA-bd_sf"/>
</dbReference>
<dbReference type="PRINTS" id="PR00033">
    <property type="entry name" value="HTHASNC"/>
</dbReference>
<dbReference type="PROSITE" id="PS50956">
    <property type="entry name" value="HTH_ASNC_2"/>
    <property type="match status" value="1"/>
</dbReference>
<evidence type="ECO:0000256" key="2">
    <source>
        <dbReference type="ARBA" id="ARBA00023125"/>
    </source>
</evidence>
<reference evidence="6" key="1">
    <citation type="journal article" date="2019" name="Int. J. Syst. Evol. Microbiol.">
        <title>The Global Catalogue of Microorganisms (GCM) 10K type strain sequencing project: providing services to taxonomists for standard genome sequencing and annotation.</title>
        <authorList>
            <consortium name="The Broad Institute Genomics Platform"/>
            <consortium name="The Broad Institute Genome Sequencing Center for Infectious Disease"/>
            <person name="Wu L."/>
            <person name="Ma J."/>
        </authorList>
    </citation>
    <scope>NUCLEOTIDE SEQUENCE [LARGE SCALE GENOMIC DNA]</scope>
    <source>
        <strain evidence="6">KCTC 62192</strain>
    </source>
</reference>
<proteinExistence type="predicted"/>
<keyword evidence="6" id="KW-1185">Reference proteome</keyword>
<evidence type="ECO:0000259" key="4">
    <source>
        <dbReference type="PROSITE" id="PS50956"/>
    </source>
</evidence>
<organism evidence="5 6">
    <name type="scientific">Acidimangrovimonas pyrenivorans</name>
    <dbReference type="NCBI Taxonomy" id="2030798"/>
    <lineage>
        <taxon>Bacteria</taxon>
        <taxon>Pseudomonadati</taxon>
        <taxon>Pseudomonadota</taxon>
        <taxon>Alphaproteobacteria</taxon>
        <taxon>Rhodobacterales</taxon>
        <taxon>Paracoccaceae</taxon>
        <taxon>Acidimangrovimonas</taxon>
    </lineage>
</organism>
<evidence type="ECO:0000313" key="6">
    <source>
        <dbReference type="Proteomes" id="UP001595443"/>
    </source>
</evidence>